<proteinExistence type="predicted"/>
<evidence type="ECO:0000313" key="2">
    <source>
        <dbReference type="EMBL" id="MSU89733.1"/>
    </source>
</evidence>
<dbReference type="Proteomes" id="UP000474957">
    <property type="component" value="Unassembled WGS sequence"/>
</dbReference>
<keyword evidence="1" id="KW-0732">Signal</keyword>
<organism evidence="2 3">
    <name type="scientific">Halovulum marinum</name>
    <dbReference type="NCBI Taxonomy" id="2662447"/>
    <lineage>
        <taxon>Bacteria</taxon>
        <taxon>Pseudomonadati</taxon>
        <taxon>Pseudomonadota</taxon>
        <taxon>Alphaproteobacteria</taxon>
        <taxon>Rhodobacterales</taxon>
        <taxon>Paracoccaceae</taxon>
        <taxon>Halovulum</taxon>
    </lineage>
</organism>
<evidence type="ECO:0000256" key="1">
    <source>
        <dbReference type="SAM" id="SignalP"/>
    </source>
</evidence>
<reference evidence="2 3" key="1">
    <citation type="submission" date="2019-10" db="EMBL/GenBank/DDBJ databases">
        <title>Cognatihalovulum marinum gen. nov. sp. nov., a new member of the family Rhodobacteraceae isolated from deep seawater of the Northwest Indian Ocean.</title>
        <authorList>
            <person name="Ruan C."/>
            <person name="Wang J."/>
            <person name="Zheng X."/>
            <person name="Song L."/>
            <person name="Zhu Y."/>
            <person name="Huang Y."/>
            <person name="Lu Z."/>
            <person name="Du W."/>
            <person name="Huang L."/>
            <person name="Dai X."/>
        </authorList>
    </citation>
    <scope>NUCLEOTIDE SEQUENCE [LARGE SCALE GENOMIC DNA]</scope>
    <source>
        <strain evidence="2 3">2CG4</strain>
    </source>
</reference>
<protein>
    <submittedName>
        <fullName evidence="2">Uncharacterized protein</fullName>
    </submittedName>
</protein>
<evidence type="ECO:0000313" key="3">
    <source>
        <dbReference type="Proteomes" id="UP000474957"/>
    </source>
</evidence>
<accession>A0A6L5YZL8</accession>
<comment type="caution">
    <text evidence="2">The sequence shown here is derived from an EMBL/GenBank/DDBJ whole genome shotgun (WGS) entry which is preliminary data.</text>
</comment>
<gene>
    <name evidence="2" type="ORF">GE300_08890</name>
</gene>
<feature type="signal peptide" evidence="1">
    <location>
        <begin position="1"/>
        <end position="18"/>
    </location>
</feature>
<dbReference type="RefSeq" id="WP_154446219.1">
    <property type="nucleotide sequence ID" value="NZ_WIND01000005.1"/>
</dbReference>
<feature type="chain" id="PRO_5026928854" evidence="1">
    <location>
        <begin position="19"/>
        <end position="190"/>
    </location>
</feature>
<sequence length="190" mass="20119">MKTFLVAAALAFPGVAPAEGNYGTVKGWDIDYDTDGPYCSLAGMFEGDTYISIALSGQGRGMTQTFVMADDDWRSIRDGQKIAVGISFDGEAAWDVSGTGMDLGEAGGFSVTVPAYSEDAGEFARDFKYSRSMTLHVDGREVDAFNLHGTAAAYEAMVDCQRRLIEASASADPFAASADPFAAGNDPFAR</sequence>
<keyword evidence="3" id="KW-1185">Reference proteome</keyword>
<name>A0A6L5YZL8_9RHOB</name>
<dbReference type="EMBL" id="WIND01000005">
    <property type="protein sequence ID" value="MSU89733.1"/>
    <property type="molecule type" value="Genomic_DNA"/>
</dbReference>
<dbReference type="AlphaFoldDB" id="A0A6L5YZL8"/>